<keyword evidence="2" id="KW-1185">Reference proteome</keyword>
<name>A0A3P3DR25_9RHOB</name>
<dbReference type="Pfam" id="PF06620">
    <property type="entry name" value="DUF1150"/>
    <property type="match status" value="1"/>
</dbReference>
<accession>A0A3P3DR25</accession>
<dbReference type="AlphaFoldDB" id="A0A3P3DR25"/>
<organism evidence="1 2">
    <name type="scientific">Falsigemmobacter faecalis</name>
    <dbReference type="NCBI Taxonomy" id="2488730"/>
    <lineage>
        <taxon>Bacteria</taxon>
        <taxon>Pseudomonadati</taxon>
        <taxon>Pseudomonadota</taxon>
        <taxon>Alphaproteobacteria</taxon>
        <taxon>Rhodobacterales</taxon>
        <taxon>Paracoccaceae</taxon>
        <taxon>Falsigemmobacter</taxon>
    </lineage>
</organism>
<evidence type="ECO:0000313" key="2">
    <source>
        <dbReference type="Proteomes" id="UP000282125"/>
    </source>
</evidence>
<protein>
    <submittedName>
        <fullName evidence="1">DUF1150 domain-containing protein</fullName>
    </submittedName>
</protein>
<sequence>MNHPYSFGPEKGDKIVYIREVAVADLPDEVREQVPGVDVLYSVHSPDGERLALVKDRSLAFTLAREHEFAPVSVH</sequence>
<reference evidence="1 2" key="1">
    <citation type="submission" date="2018-11" db="EMBL/GenBank/DDBJ databases">
        <title>Gemmobacter sp. nov., YIM 102744-1 draft genome.</title>
        <authorList>
            <person name="Li G."/>
            <person name="Jiang Y."/>
        </authorList>
    </citation>
    <scope>NUCLEOTIDE SEQUENCE [LARGE SCALE GENOMIC DNA]</scope>
    <source>
        <strain evidence="1 2">YIM 102744-1</strain>
    </source>
</reference>
<dbReference type="OrthoDB" id="7205167at2"/>
<gene>
    <name evidence="1" type="ORF">EG244_05720</name>
</gene>
<proteinExistence type="predicted"/>
<dbReference type="InterPro" id="IPR009531">
    <property type="entry name" value="DUF1150"/>
</dbReference>
<dbReference type="RefSeq" id="WP_124964052.1">
    <property type="nucleotide sequence ID" value="NZ_RRAZ01000006.1"/>
</dbReference>
<dbReference type="Proteomes" id="UP000282125">
    <property type="component" value="Unassembled WGS sequence"/>
</dbReference>
<evidence type="ECO:0000313" key="1">
    <source>
        <dbReference type="EMBL" id="RRH76665.1"/>
    </source>
</evidence>
<dbReference type="EMBL" id="RRAZ01000006">
    <property type="protein sequence ID" value="RRH76665.1"/>
    <property type="molecule type" value="Genomic_DNA"/>
</dbReference>
<comment type="caution">
    <text evidence="1">The sequence shown here is derived from an EMBL/GenBank/DDBJ whole genome shotgun (WGS) entry which is preliminary data.</text>
</comment>